<evidence type="ECO:0000256" key="1">
    <source>
        <dbReference type="ARBA" id="ARBA00004651"/>
    </source>
</evidence>
<feature type="transmembrane region" description="Helical" evidence="7">
    <location>
        <begin position="613"/>
        <end position="633"/>
    </location>
</feature>
<evidence type="ECO:0000256" key="7">
    <source>
        <dbReference type="SAM" id="Phobius"/>
    </source>
</evidence>
<keyword evidence="4 7" id="KW-0812">Transmembrane</keyword>
<keyword evidence="8" id="KW-0732">Signal</keyword>
<dbReference type="Gene3D" id="3.30.70.100">
    <property type="match status" value="1"/>
</dbReference>
<feature type="transmembrane region" description="Helical" evidence="7">
    <location>
        <begin position="713"/>
        <end position="731"/>
    </location>
</feature>
<reference evidence="14" key="1">
    <citation type="submission" date="2022-04" db="EMBL/GenBank/DDBJ databases">
        <title>Alcanivorax sp. CY1518 draft genome sequence.</title>
        <authorList>
            <person name="Zhao G."/>
            <person name="An M."/>
        </authorList>
    </citation>
    <scope>NUCLEOTIDE SEQUENCE</scope>
    <source>
        <strain evidence="14">CY1518</strain>
    </source>
</reference>
<dbReference type="SUPFAM" id="SSF82689">
    <property type="entry name" value="Mechanosensitive channel protein MscS (YggB), C-terminal domain"/>
    <property type="match status" value="1"/>
</dbReference>
<feature type="transmembrane region" description="Helical" evidence="7">
    <location>
        <begin position="834"/>
        <end position="855"/>
    </location>
</feature>
<comment type="similarity">
    <text evidence="2">Belongs to the MscS (TC 1.A.23) family.</text>
</comment>
<comment type="caution">
    <text evidence="14">The sequence shown here is derived from an EMBL/GenBank/DDBJ whole genome shotgun (WGS) entry which is preliminary data.</text>
</comment>
<dbReference type="PROSITE" id="PS01246">
    <property type="entry name" value="UPF0003"/>
    <property type="match status" value="1"/>
</dbReference>
<dbReference type="Gene3D" id="2.30.30.60">
    <property type="match status" value="1"/>
</dbReference>
<dbReference type="InterPro" id="IPR025692">
    <property type="entry name" value="MscS_IM_dom1"/>
</dbReference>
<feature type="signal peptide" evidence="8">
    <location>
        <begin position="1"/>
        <end position="26"/>
    </location>
</feature>
<feature type="transmembrane region" description="Helical" evidence="7">
    <location>
        <begin position="566"/>
        <end position="592"/>
    </location>
</feature>
<feature type="transmembrane region" description="Helical" evidence="7">
    <location>
        <begin position="677"/>
        <end position="701"/>
    </location>
</feature>
<keyword evidence="3" id="KW-1003">Cell membrane</keyword>
<dbReference type="Pfam" id="PF21088">
    <property type="entry name" value="MS_channel_1st"/>
    <property type="match status" value="1"/>
</dbReference>
<evidence type="ECO:0000256" key="4">
    <source>
        <dbReference type="ARBA" id="ARBA00022692"/>
    </source>
</evidence>
<gene>
    <name evidence="14" type="primary">mscK</name>
    <name evidence="14" type="ORF">MU846_09110</name>
</gene>
<feature type="domain" description="Mechanosensitive ion channel MscS" evidence="9">
    <location>
        <begin position="918"/>
        <end position="983"/>
    </location>
</feature>
<protein>
    <submittedName>
        <fullName evidence="14">Mechanosensitive channel MscK</fullName>
    </submittedName>
</protein>
<comment type="subcellular location">
    <subcellularLocation>
        <location evidence="1">Cell membrane</location>
        <topology evidence="1">Multi-pass membrane protein</topology>
    </subcellularLocation>
</comment>
<dbReference type="InterPro" id="IPR052702">
    <property type="entry name" value="MscS-like_channel"/>
</dbReference>
<sequence>MILPPFFLRSLLPCMALLGVALAGYAQPLPEPDAVRGQLQHLATQELPAAQAAELRSELELTLQWLEELADTQRRQQQLQQRLRDAPADSLRQQRALARFRDADPAALRADYQNRDLENLNALLMETLTSQEALQQTLADTTSDIAAQQILPERVQAALASALQEQENARIELMQLSVRDDASAQQIVGDRLRTQIAALNARLELHRMEMQASAELKALASQRATLLQRQIDDHDARLSVLQDVLDAKRKAHTLAAIAASREQLTELPDTPVLQAQLATNNTLAERLLAVTSQVNEQLRVNVQLRSQLDKVRQLERSLTEQVSALQGSLLLSRLLFQQQRLLPQLARQPGGSLDIPALRLEQFQISGQRDALLQPQGLARQLLEEAGHADDAAAEAALINILQVRQELLQQLDPELTQLLSLAINGTTLRQQLQTASRQSRATIEEQLLWMPSNRALTVPTLLEMPARFARQVAALWQHPTWRQALERVQARWPLILLAGLAALVLLVRRPALRRRLAAIDEQIGFLRLDAQRNTPAALALNVLAVAPLPLVLGATGLVLRSGDTAGATLIGAAMMKLAMIALVFGLLLRLFRRDGVIIRHFRWPAENTRAMRRLLLLLGLAFVPLAAVIAVGEQTPQRLADDVIGLWVMLLAGPILAALMWRLVAGYPSAPGVRLLRLSIAAIALAPLLLTVLAALGYYYTAVRLGGRLVDSFYLLVLWLLCAATVRRGLTLAARRLAYRRALIRREELRLAKQAEPSDVPEAEEPPLDLALVNTQALRIAHLFLLLVFGVAIYWVWADLIGAMSYLDTITLWQQTVGTGEQAQLVRTSLGDVVFGMLFLIVALMMARNLPGLLEVAVLSRLALRPGSAYTITSLLAYIITAVGLVVAIGSLGVSWDKLQWLVAALGVGLGFGLQEIFGNFVAGIIVLFERPVRVGDLITLGNHTGTVTRIRIRATTVRDGDGKEVIIPNKAFVTDRLVNWSLTDTITRLVIQIGFAHGSDPELIRRLLLQAASENPRVMQTPAPQAIFTAFGSATQDHELRVHVSELADRTPAGDELNRRIDQLCREQGLRISYSQVDVHILNRAGDEIALQQSPASSSQANT</sequence>
<dbReference type="Gene3D" id="1.10.287.1260">
    <property type="match status" value="1"/>
</dbReference>
<dbReference type="InterPro" id="IPR006685">
    <property type="entry name" value="MscS_channel_2nd"/>
</dbReference>
<accession>A0ABT0E7R0</accession>
<dbReference type="PANTHER" id="PTHR30347">
    <property type="entry name" value="POTASSIUM CHANNEL RELATED"/>
    <property type="match status" value="1"/>
</dbReference>
<dbReference type="InterPro" id="IPR023408">
    <property type="entry name" value="MscS_beta-dom_sf"/>
</dbReference>
<feature type="domain" description="Mechanosensitive ion channel transmembrane helices 2/3" evidence="13">
    <location>
        <begin position="876"/>
        <end position="916"/>
    </location>
</feature>
<feature type="transmembrane region" description="Helical" evidence="7">
    <location>
        <begin position="645"/>
        <end position="665"/>
    </location>
</feature>
<feature type="domain" description="Mechanosensitive ion channel MscS porin" evidence="11">
    <location>
        <begin position="38"/>
        <end position="274"/>
    </location>
</feature>
<feature type="transmembrane region" description="Helical" evidence="7">
    <location>
        <begin position="903"/>
        <end position="930"/>
    </location>
</feature>
<evidence type="ECO:0000313" key="14">
    <source>
        <dbReference type="EMBL" id="MCK0537868.1"/>
    </source>
</evidence>
<feature type="transmembrane region" description="Helical" evidence="7">
    <location>
        <begin position="876"/>
        <end position="897"/>
    </location>
</feature>
<dbReference type="SUPFAM" id="SSF50182">
    <property type="entry name" value="Sm-like ribonucleoproteins"/>
    <property type="match status" value="1"/>
</dbReference>
<feature type="transmembrane region" description="Helical" evidence="7">
    <location>
        <begin position="491"/>
        <end position="508"/>
    </location>
</feature>
<name>A0ABT0E7R0_9GAMM</name>
<dbReference type="Proteomes" id="UP001165524">
    <property type="component" value="Unassembled WGS sequence"/>
</dbReference>
<evidence type="ECO:0000256" key="6">
    <source>
        <dbReference type="ARBA" id="ARBA00023136"/>
    </source>
</evidence>
<organism evidence="14 15">
    <name type="scientific">Alcanivorax quisquiliarum</name>
    <dbReference type="NCBI Taxonomy" id="2933565"/>
    <lineage>
        <taxon>Bacteria</taxon>
        <taxon>Pseudomonadati</taxon>
        <taxon>Pseudomonadota</taxon>
        <taxon>Gammaproteobacteria</taxon>
        <taxon>Oceanospirillales</taxon>
        <taxon>Alcanivoracaceae</taxon>
        <taxon>Alcanivorax</taxon>
    </lineage>
</organism>
<dbReference type="Pfam" id="PF21082">
    <property type="entry name" value="MS_channel_3rd"/>
    <property type="match status" value="1"/>
</dbReference>
<evidence type="ECO:0000256" key="8">
    <source>
        <dbReference type="SAM" id="SignalP"/>
    </source>
</evidence>
<feature type="domain" description="Mechanosensitive ion channel inner membrane" evidence="10">
    <location>
        <begin position="494"/>
        <end position="814"/>
    </location>
</feature>
<dbReference type="NCBIfam" id="NF008438">
    <property type="entry name" value="PRK11281.1"/>
    <property type="match status" value="1"/>
</dbReference>
<dbReference type="InterPro" id="IPR006686">
    <property type="entry name" value="MscS_channel_CS"/>
</dbReference>
<evidence type="ECO:0000259" key="11">
    <source>
        <dbReference type="Pfam" id="PF12795"/>
    </source>
</evidence>
<feature type="chain" id="PRO_5047450091" evidence="8">
    <location>
        <begin position="27"/>
        <end position="1105"/>
    </location>
</feature>
<feature type="transmembrane region" description="Helical" evidence="7">
    <location>
        <begin position="781"/>
        <end position="798"/>
    </location>
</feature>
<keyword evidence="5 7" id="KW-1133">Transmembrane helix</keyword>
<dbReference type="InterPro" id="IPR011066">
    <property type="entry name" value="MscS_channel_C_sf"/>
</dbReference>
<dbReference type="InterPro" id="IPR011014">
    <property type="entry name" value="MscS_channel_TM-2"/>
</dbReference>
<evidence type="ECO:0000259" key="9">
    <source>
        <dbReference type="Pfam" id="PF00924"/>
    </source>
</evidence>
<evidence type="ECO:0000256" key="5">
    <source>
        <dbReference type="ARBA" id="ARBA00022989"/>
    </source>
</evidence>
<feature type="domain" description="Mechanosensitive ion channel MscS C-terminal" evidence="12">
    <location>
        <begin position="992"/>
        <end position="1074"/>
    </location>
</feature>
<evidence type="ECO:0000313" key="15">
    <source>
        <dbReference type="Proteomes" id="UP001165524"/>
    </source>
</evidence>
<dbReference type="InterPro" id="IPR024393">
    <property type="entry name" value="MscS_porin"/>
</dbReference>
<keyword evidence="15" id="KW-1185">Reference proteome</keyword>
<dbReference type="InterPro" id="IPR010920">
    <property type="entry name" value="LSM_dom_sf"/>
</dbReference>
<feature type="transmembrane region" description="Helical" evidence="7">
    <location>
        <begin position="537"/>
        <end position="560"/>
    </location>
</feature>
<dbReference type="InterPro" id="IPR049278">
    <property type="entry name" value="MS_channel_C"/>
</dbReference>
<dbReference type="InterPro" id="IPR049142">
    <property type="entry name" value="MS_channel_1st"/>
</dbReference>
<evidence type="ECO:0000259" key="12">
    <source>
        <dbReference type="Pfam" id="PF21082"/>
    </source>
</evidence>
<evidence type="ECO:0000259" key="13">
    <source>
        <dbReference type="Pfam" id="PF21088"/>
    </source>
</evidence>
<evidence type="ECO:0000256" key="3">
    <source>
        <dbReference type="ARBA" id="ARBA00022475"/>
    </source>
</evidence>
<dbReference type="Pfam" id="PF12795">
    <property type="entry name" value="MscS_porin"/>
    <property type="match status" value="1"/>
</dbReference>
<dbReference type="SUPFAM" id="SSF82861">
    <property type="entry name" value="Mechanosensitive channel protein MscS (YggB), transmembrane region"/>
    <property type="match status" value="1"/>
</dbReference>
<evidence type="ECO:0000259" key="10">
    <source>
        <dbReference type="Pfam" id="PF12794"/>
    </source>
</evidence>
<keyword evidence="6 7" id="KW-0472">Membrane</keyword>
<dbReference type="EMBL" id="JALKII010000005">
    <property type="protein sequence ID" value="MCK0537868.1"/>
    <property type="molecule type" value="Genomic_DNA"/>
</dbReference>
<dbReference type="Pfam" id="PF12794">
    <property type="entry name" value="MscS_TM"/>
    <property type="match status" value="1"/>
</dbReference>
<dbReference type="RefSeq" id="WP_246951903.1">
    <property type="nucleotide sequence ID" value="NZ_JALKII010000005.1"/>
</dbReference>
<proteinExistence type="inferred from homology"/>
<dbReference type="Pfam" id="PF00924">
    <property type="entry name" value="MS_channel_2nd"/>
    <property type="match status" value="1"/>
</dbReference>
<dbReference type="PANTHER" id="PTHR30347:SF1">
    <property type="entry name" value="MECHANOSENSITIVE CHANNEL MSCK"/>
    <property type="match status" value="1"/>
</dbReference>
<evidence type="ECO:0000256" key="2">
    <source>
        <dbReference type="ARBA" id="ARBA00008017"/>
    </source>
</evidence>